<evidence type="ECO:0000259" key="6">
    <source>
        <dbReference type="Pfam" id="PF00496"/>
    </source>
</evidence>
<evidence type="ECO:0000256" key="4">
    <source>
        <dbReference type="ARBA" id="ARBA00022729"/>
    </source>
</evidence>
<dbReference type="PANTHER" id="PTHR30290">
    <property type="entry name" value="PERIPLASMIC BINDING COMPONENT OF ABC TRANSPORTER"/>
    <property type="match status" value="1"/>
</dbReference>
<dbReference type="Pfam" id="PF00496">
    <property type="entry name" value="SBP_bac_5"/>
    <property type="match status" value="1"/>
</dbReference>
<dbReference type="InterPro" id="IPR039424">
    <property type="entry name" value="SBP_5"/>
</dbReference>
<feature type="signal peptide" evidence="5">
    <location>
        <begin position="1"/>
        <end position="20"/>
    </location>
</feature>
<dbReference type="Gene3D" id="3.40.190.10">
    <property type="entry name" value="Periplasmic binding protein-like II"/>
    <property type="match status" value="1"/>
</dbReference>
<proteinExistence type="inferred from homology"/>
<evidence type="ECO:0000256" key="5">
    <source>
        <dbReference type="SAM" id="SignalP"/>
    </source>
</evidence>
<gene>
    <name evidence="7" type="ORF">QWZ10_05000</name>
</gene>
<evidence type="ECO:0000313" key="7">
    <source>
        <dbReference type="EMBL" id="MDN3711345.1"/>
    </source>
</evidence>
<organism evidence="7 8">
    <name type="scientific">Paracoccus cavernae</name>
    <dbReference type="NCBI Taxonomy" id="1571207"/>
    <lineage>
        <taxon>Bacteria</taxon>
        <taxon>Pseudomonadati</taxon>
        <taxon>Pseudomonadota</taxon>
        <taxon>Alphaproteobacteria</taxon>
        <taxon>Rhodobacterales</taxon>
        <taxon>Paracoccaceae</taxon>
        <taxon>Paracoccus</taxon>
    </lineage>
</organism>
<evidence type="ECO:0000256" key="2">
    <source>
        <dbReference type="ARBA" id="ARBA00005695"/>
    </source>
</evidence>
<dbReference type="Proteomes" id="UP001243846">
    <property type="component" value="Unassembled WGS sequence"/>
</dbReference>
<feature type="domain" description="Solute-binding protein family 5" evidence="6">
    <location>
        <begin position="76"/>
        <end position="174"/>
    </location>
</feature>
<keyword evidence="3" id="KW-0813">Transport</keyword>
<dbReference type="PANTHER" id="PTHR30290:SF10">
    <property type="entry name" value="PERIPLASMIC OLIGOPEPTIDE-BINDING PROTEIN-RELATED"/>
    <property type="match status" value="1"/>
</dbReference>
<sequence>MRNLFLTTALTLGIVTPVLAVQPAEGEKLAADQSYTFWLLDAIKTTDPGKNTDAEGSDILRQLFEGLLQDDPKGAPVAAAATSFDVSEDKLTYTFHLRPDAKWSNGDPVTANDFVYSWRRLADPATASEYAWYMELMNVENAPAVVKGEAAPDTLGVKAVDDLTFEVKLSAATPISRKC</sequence>
<dbReference type="SUPFAM" id="SSF53850">
    <property type="entry name" value="Periplasmic binding protein-like II"/>
    <property type="match status" value="1"/>
</dbReference>
<evidence type="ECO:0000256" key="3">
    <source>
        <dbReference type="ARBA" id="ARBA00022448"/>
    </source>
</evidence>
<comment type="caution">
    <text evidence="7">The sequence shown here is derived from an EMBL/GenBank/DDBJ whole genome shotgun (WGS) entry which is preliminary data.</text>
</comment>
<dbReference type="Gene3D" id="3.90.76.10">
    <property type="entry name" value="Dipeptide-binding Protein, Domain 1"/>
    <property type="match status" value="1"/>
</dbReference>
<keyword evidence="8" id="KW-1185">Reference proteome</keyword>
<feature type="chain" id="PRO_5045487249" evidence="5">
    <location>
        <begin position="21"/>
        <end position="179"/>
    </location>
</feature>
<name>A0ABT8D4A1_9RHOB</name>
<comment type="similarity">
    <text evidence="2">Belongs to the bacterial solute-binding protein 5 family.</text>
</comment>
<dbReference type="InterPro" id="IPR000914">
    <property type="entry name" value="SBP_5_dom"/>
</dbReference>
<accession>A0ABT8D4A1</accession>
<evidence type="ECO:0000313" key="8">
    <source>
        <dbReference type="Proteomes" id="UP001243846"/>
    </source>
</evidence>
<comment type="subcellular location">
    <subcellularLocation>
        <location evidence="1">Periplasm</location>
    </subcellularLocation>
</comment>
<dbReference type="EMBL" id="JAUFRC010000001">
    <property type="protein sequence ID" value="MDN3711345.1"/>
    <property type="molecule type" value="Genomic_DNA"/>
</dbReference>
<reference evidence="8" key="1">
    <citation type="journal article" date="2019" name="Int. J. Syst. Evol. Microbiol.">
        <title>The Global Catalogue of Microorganisms (GCM) 10K type strain sequencing project: providing services to taxonomists for standard genome sequencing and annotation.</title>
        <authorList>
            <consortium name="The Broad Institute Genomics Platform"/>
            <consortium name="The Broad Institute Genome Sequencing Center for Infectious Disease"/>
            <person name="Wu L."/>
            <person name="Ma J."/>
        </authorList>
    </citation>
    <scope>NUCLEOTIDE SEQUENCE [LARGE SCALE GENOMIC DNA]</scope>
    <source>
        <strain evidence="8">CECT 8482</strain>
    </source>
</reference>
<evidence type="ECO:0000256" key="1">
    <source>
        <dbReference type="ARBA" id="ARBA00004418"/>
    </source>
</evidence>
<keyword evidence="4 5" id="KW-0732">Signal</keyword>
<protein>
    <submittedName>
        <fullName evidence="7">ABC transporter substrate-binding protein</fullName>
    </submittedName>
</protein>